<organism evidence="2 3">
    <name type="scientific">Candidatus Avichristensenella intestinipullorum</name>
    <dbReference type="NCBI Taxonomy" id="2840693"/>
    <lineage>
        <taxon>Bacteria</taxon>
        <taxon>Bacillati</taxon>
        <taxon>Bacillota</taxon>
        <taxon>Clostridia</taxon>
        <taxon>Candidatus Avichristensenella</taxon>
    </lineage>
</organism>
<name>A0A9D1CIX9_9FIRM</name>
<comment type="caution">
    <text evidence="2">The sequence shown here is derived from an EMBL/GenBank/DDBJ whole genome shotgun (WGS) entry which is preliminary data.</text>
</comment>
<keyword evidence="1" id="KW-0472">Membrane</keyword>
<gene>
    <name evidence="2" type="ORF">IAA66_06615</name>
</gene>
<reference evidence="2" key="1">
    <citation type="submission" date="2020-10" db="EMBL/GenBank/DDBJ databases">
        <authorList>
            <person name="Gilroy R."/>
        </authorList>
    </citation>
    <scope>NUCLEOTIDE SEQUENCE</scope>
    <source>
        <strain evidence="2">ChiHile30-977</strain>
    </source>
</reference>
<keyword evidence="1" id="KW-0812">Transmembrane</keyword>
<evidence type="ECO:0000313" key="2">
    <source>
        <dbReference type="EMBL" id="HIQ63245.1"/>
    </source>
</evidence>
<keyword evidence="1" id="KW-1133">Transmembrane helix</keyword>
<evidence type="ECO:0000313" key="3">
    <source>
        <dbReference type="Proteomes" id="UP000886819"/>
    </source>
</evidence>
<dbReference type="AlphaFoldDB" id="A0A9D1CIX9"/>
<feature type="transmembrane region" description="Helical" evidence="1">
    <location>
        <begin position="29"/>
        <end position="47"/>
    </location>
</feature>
<dbReference type="EMBL" id="DVFI01000095">
    <property type="protein sequence ID" value="HIQ63245.1"/>
    <property type="molecule type" value="Genomic_DNA"/>
</dbReference>
<protein>
    <submittedName>
        <fullName evidence="2">Uncharacterized protein</fullName>
    </submittedName>
</protein>
<dbReference type="Proteomes" id="UP000886819">
    <property type="component" value="Unassembled WGS sequence"/>
</dbReference>
<evidence type="ECO:0000256" key="1">
    <source>
        <dbReference type="SAM" id="Phobius"/>
    </source>
</evidence>
<sequence>MKVIAILLLVAGVVGLILSALFPALCLAGILGAVAALLSGLGFLLMGRYRPYCQR</sequence>
<proteinExistence type="predicted"/>
<reference evidence="2" key="2">
    <citation type="journal article" date="2021" name="PeerJ">
        <title>Extensive microbial diversity within the chicken gut microbiome revealed by metagenomics and culture.</title>
        <authorList>
            <person name="Gilroy R."/>
            <person name="Ravi A."/>
            <person name="Getino M."/>
            <person name="Pursley I."/>
            <person name="Horton D.L."/>
            <person name="Alikhan N.F."/>
            <person name="Baker D."/>
            <person name="Gharbi K."/>
            <person name="Hall N."/>
            <person name="Watson M."/>
            <person name="Adriaenssens E.M."/>
            <person name="Foster-Nyarko E."/>
            <person name="Jarju S."/>
            <person name="Secka A."/>
            <person name="Antonio M."/>
            <person name="Oren A."/>
            <person name="Chaudhuri R.R."/>
            <person name="La Ragione R."/>
            <person name="Hildebrand F."/>
            <person name="Pallen M.J."/>
        </authorList>
    </citation>
    <scope>NUCLEOTIDE SEQUENCE</scope>
    <source>
        <strain evidence="2">ChiHile30-977</strain>
    </source>
</reference>
<accession>A0A9D1CIX9</accession>